<evidence type="ECO:0000256" key="2">
    <source>
        <dbReference type="SAM" id="Phobius"/>
    </source>
</evidence>
<evidence type="ECO:0000313" key="3">
    <source>
        <dbReference type="EMBL" id="KAE9455564.1"/>
    </source>
</evidence>
<feature type="transmembrane region" description="Helical" evidence="2">
    <location>
        <begin position="72"/>
        <end position="91"/>
    </location>
</feature>
<evidence type="ECO:0008006" key="5">
    <source>
        <dbReference type="Google" id="ProtNLM"/>
    </source>
</evidence>
<feature type="non-terminal residue" evidence="3">
    <location>
        <position position="1"/>
    </location>
</feature>
<accession>A0A6A4LGH4</accession>
<feature type="region of interest" description="Disordered" evidence="1">
    <location>
        <begin position="1"/>
        <end position="25"/>
    </location>
</feature>
<dbReference type="PANTHER" id="PTHR13452:SF13">
    <property type="entry name" value="OS02G0672400 PROTEIN"/>
    <property type="match status" value="1"/>
</dbReference>
<dbReference type="Proteomes" id="UP000428333">
    <property type="component" value="Linkage Group LG07"/>
</dbReference>
<reference evidence="3 4" key="1">
    <citation type="journal article" date="2019" name="Genome Biol. Evol.">
        <title>The Rhododendron genome and chromosomal organization provide insight into shared whole-genome duplications across the heath family (Ericaceae).</title>
        <authorList>
            <person name="Soza V.L."/>
            <person name="Lindsley D."/>
            <person name="Waalkes A."/>
            <person name="Ramage E."/>
            <person name="Patwardhan R.P."/>
            <person name="Burton J.N."/>
            <person name="Adey A."/>
            <person name="Kumar A."/>
            <person name="Qiu R."/>
            <person name="Shendure J."/>
            <person name="Hall B."/>
        </authorList>
    </citation>
    <scope>NUCLEOTIDE SEQUENCE [LARGE SCALE GENOMIC DNA]</scope>
    <source>
        <strain evidence="3">RSF 1966-606</strain>
    </source>
</reference>
<keyword evidence="2" id="KW-0472">Membrane</keyword>
<protein>
    <recommendedName>
        <fullName evidence="5">THUMP domain-containing protein</fullName>
    </recommendedName>
</protein>
<dbReference type="AlphaFoldDB" id="A0A6A4LGH4"/>
<keyword evidence="2" id="KW-0812">Transmembrane</keyword>
<dbReference type="EMBL" id="QEFC01001835">
    <property type="protein sequence ID" value="KAE9455564.1"/>
    <property type="molecule type" value="Genomic_DNA"/>
</dbReference>
<feature type="transmembrane region" description="Helical" evidence="2">
    <location>
        <begin position="112"/>
        <end position="131"/>
    </location>
</feature>
<evidence type="ECO:0000256" key="1">
    <source>
        <dbReference type="SAM" id="MobiDB-lite"/>
    </source>
</evidence>
<evidence type="ECO:0000313" key="4">
    <source>
        <dbReference type="Proteomes" id="UP000428333"/>
    </source>
</evidence>
<organism evidence="3 4">
    <name type="scientific">Rhododendron williamsianum</name>
    <dbReference type="NCBI Taxonomy" id="262921"/>
    <lineage>
        <taxon>Eukaryota</taxon>
        <taxon>Viridiplantae</taxon>
        <taxon>Streptophyta</taxon>
        <taxon>Embryophyta</taxon>
        <taxon>Tracheophyta</taxon>
        <taxon>Spermatophyta</taxon>
        <taxon>Magnoliopsida</taxon>
        <taxon>eudicotyledons</taxon>
        <taxon>Gunneridae</taxon>
        <taxon>Pentapetalae</taxon>
        <taxon>asterids</taxon>
        <taxon>Ericales</taxon>
        <taxon>Ericaceae</taxon>
        <taxon>Ericoideae</taxon>
        <taxon>Rhodoreae</taxon>
        <taxon>Rhododendron</taxon>
    </lineage>
</organism>
<dbReference type="OrthoDB" id="367221at2759"/>
<dbReference type="PANTHER" id="PTHR13452">
    <property type="entry name" value="THUMP DOMAIN CONTAINING PROTEIN 1-RELATED"/>
    <property type="match status" value="1"/>
</dbReference>
<sequence>MDSAKSEEEGGGEAEEESRRRNGMMKPWEQHSAVINIPRFDYNAPSSLLHRSHSGFLLTCPISNLLTPHHSLSLSITLVLNLYGMYTYGFRGRKVPQKKPYPFFNSARITEALLLLALTIMGIWDFMQFIGSFNSCSSECPKISDGDVDAKRRKICMGEIDHQECPSSTQGKSSAANIGKLLEDSCVEKAFAKWDSATLSLVRLTRNGLLLFTFPSNDFPDVVDIVSKIMCSLESGSLVSPLWCHRIFPIQATCCLNEKDLRATVSKLVLQFVNDKQNKLARPVKFAVGYNRRGIEETEMKISKNTSKSHEDLALLDRNKCFSLVATAVNDIVTDSVVDLKSPEEALVVAVSVLPCNLVTTKPRLCIKALLSDTKAKNDGKKIDRGPKGTEDKKQSGASF</sequence>
<dbReference type="GO" id="GO:0006400">
    <property type="term" value="P:tRNA modification"/>
    <property type="evidence" value="ECO:0007669"/>
    <property type="project" value="InterPro"/>
</dbReference>
<proteinExistence type="predicted"/>
<dbReference type="GO" id="GO:0003723">
    <property type="term" value="F:RNA binding"/>
    <property type="evidence" value="ECO:0007669"/>
    <property type="project" value="InterPro"/>
</dbReference>
<dbReference type="InterPro" id="IPR040183">
    <property type="entry name" value="THUMPD1-like"/>
</dbReference>
<keyword evidence="4" id="KW-1185">Reference proteome</keyword>
<name>A0A6A4LGH4_9ERIC</name>
<keyword evidence="2" id="KW-1133">Transmembrane helix</keyword>
<feature type="region of interest" description="Disordered" evidence="1">
    <location>
        <begin position="377"/>
        <end position="400"/>
    </location>
</feature>
<gene>
    <name evidence="3" type="ORF">C3L33_12564</name>
</gene>
<comment type="caution">
    <text evidence="3">The sequence shown here is derived from an EMBL/GenBank/DDBJ whole genome shotgun (WGS) entry which is preliminary data.</text>
</comment>